<sequence length="299" mass="33168">MAEAAQQSPKLQNAPKALPGSEPLLNVLDATLVTTDFYPLQFESAASQQLTTKLNAGTSSSLLIASPYNFADQLLDLRSLDTPNRLFALALTGLTPIRPGYATAPYVDSLNWQAVLVQLRELARAENFEWEEQSFYVVIFRSKLKEVVDRELLHLLDQTSHVEATASGGLLKYWFGDPNSERRNLATCLWRSKEDARLGGLGPWHKRARSAARDLYDSITFSSHRFTIKDGITGWSFDQWEPKGSEVPHPHAPTSVEPSCERTLPASNELDKTLPLPHAHDSNHTSHSPTVSLGSKLPL</sequence>
<evidence type="ECO:0000313" key="2">
    <source>
        <dbReference type="EMBL" id="KAF2806240.1"/>
    </source>
</evidence>
<dbReference type="OrthoDB" id="2140489at2759"/>
<dbReference type="GeneID" id="54456795"/>
<name>A0A6A6YC07_9PEZI</name>
<reference evidence="2 4" key="1">
    <citation type="journal article" date="2020" name="Stud. Mycol.">
        <title>101 Dothideomycetes genomes: a test case for predicting lifestyles and emergence of pathogens.</title>
        <authorList>
            <person name="Haridas S."/>
            <person name="Albert R."/>
            <person name="Binder M."/>
            <person name="Bloem J."/>
            <person name="Labutti K."/>
            <person name="Salamov A."/>
            <person name="Andreopoulos B."/>
            <person name="Baker S."/>
            <person name="Barry K."/>
            <person name="Bills G."/>
            <person name="Bluhm B."/>
            <person name="Cannon C."/>
            <person name="Castanera R."/>
            <person name="Culley D."/>
            <person name="Daum C."/>
            <person name="Ezra D."/>
            <person name="Gonzalez J."/>
            <person name="Henrissat B."/>
            <person name="Kuo A."/>
            <person name="Liang C."/>
            <person name="Lipzen A."/>
            <person name="Lutzoni F."/>
            <person name="Magnuson J."/>
            <person name="Mondo S."/>
            <person name="Nolan M."/>
            <person name="Ohm R."/>
            <person name="Pangilinan J."/>
            <person name="Park H.-J."/>
            <person name="Ramirez L."/>
            <person name="Alfaro M."/>
            <person name="Sun H."/>
            <person name="Tritt A."/>
            <person name="Yoshinaga Y."/>
            <person name="Zwiers L.-H."/>
            <person name="Turgeon B."/>
            <person name="Goodwin S."/>
            <person name="Spatafora J."/>
            <person name="Crous P."/>
            <person name="Grigoriev I."/>
        </authorList>
    </citation>
    <scope>NUCLEOTIDE SEQUENCE</scope>
    <source>
        <strain evidence="2 4">CBS 304.34</strain>
    </source>
</reference>
<dbReference type="Proteomes" id="UP000504636">
    <property type="component" value="Unplaced"/>
</dbReference>
<organism evidence="2">
    <name type="scientific">Mytilinidion resinicola</name>
    <dbReference type="NCBI Taxonomy" id="574789"/>
    <lineage>
        <taxon>Eukaryota</taxon>
        <taxon>Fungi</taxon>
        <taxon>Dikarya</taxon>
        <taxon>Ascomycota</taxon>
        <taxon>Pezizomycotina</taxon>
        <taxon>Dothideomycetes</taxon>
        <taxon>Pleosporomycetidae</taxon>
        <taxon>Mytilinidiales</taxon>
        <taxon>Mytilinidiaceae</taxon>
        <taxon>Mytilinidion</taxon>
    </lineage>
</organism>
<keyword evidence="3" id="KW-1185">Reference proteome</keyword>
<reference evidence="4" key="2">
    <citation type="submission" date="2020-04" db="EMBL/GenBank/DDBJ databases">
        <authorList>
            <consortium name="NCBI Genome Project"/>
        </authorList>
    </citation>
    <scope>NUCLEOTIDE SEQUENCE</scope>
    <source>
        <strain evidence="4">CBS 304.34</strain>
    </source>
</reference>
<evidence type="ECO:0000313" key="4">
    <source>
        <dbReference type="RefSeq" id="XP_033573204.1"/>
    </source>
</evidence>
<accession>A0A6A6YC07</accession>
<dbReference type="PANTHER" id="PTHR36986:SF1">
    <property type="entry name" value="UPF0643 PROTEIN PB2B2.08"/>
    <property type="match status" value="1"/>
</dbReference>
<dbReference type="RefSeq" id="XP_033573204.1">
    <property type="nucleotide sequence ID" value="XM_033715902.1"/>
</dbReference>
<dbReference type="EMBL" id="MU003707">
    <property type="protein sequence ID" value="KAF2806240.1"/>
    <property type="molecule type" value="Genomic_DNA"/>
</dbReference>
<gene>
    <name evidence="2 4" type="ORF">BDZ99DRAFT_394550</name>
</gene>
<feature type="region of interest" description="Disordered" evidence="1">
    <location>
        <begin position="271"/>
        <end position="299"/>
    </location>
</feature>
<dbReference type="AlphaFoldDB" id="A0A6A6YC07"/>
<evidence type="ECO:0000313" key="3">
    <source>
        <dbReference type="Proteomes" id="UP000504636"/>
    </source>
</evidence>
<protein>
    <submittedName>
        <fullName evidence="2 4">Uncharacterized protein</fullName>
    </submittedName>
</protein>
<reference evidence="4" key="3">
    <citation type="submission" date="2025-04" db="UniProtKB">
        <authorList>
            <consortium name="RefSeq"/>
        </authorList>
    </citation>
    <scope>IDENTIFICATION</scope>
    <source>
        <strain evidence="4">CBS 304.34</strain>
    </source>
</reference>
<proteinExistence type="predicted"/>
<dbReference type="PANTHER" id="PTHR36986">
    <property type="entry name" value="UPF0643 PROTEIN PB2B2.08"/>
    <property type="match status" value="1"/>
</dbReference>
<evidence type="ECO:0000256" key="1">
    <source>
        <dbReference type="SAM" id="MobiDB-lite"/>
    </source>
</evidence>
<feature type="region of interest" description="Disordered" evidence="1">
    <location>
        <begin position="243"/>
        <end position="262"/>
    </location>
</feature>